<dbReference type="GO" id="GO:0004683">
    <property type="term" value="F:calcium/calmodulin-dependent protein kinase activity"/>
    <property type="evidence" value="ECO:0007669"/>
    <property type="project" value="InterPro"/>
</dbReference>
<dbReference type="EMBL" id="CP073249">
    <property type="protein sequence ID" value="QUF04479.1"/>
    <property type="molecule type" value="Genomic_DNA"/>
</dbReference>
<gene>
    <name evidence="3" type="ORF">KCV87_35155</name>
</gene>
<protein>
    <submittedName>
        <fullName evidence="3">SgcJ/EcaC family oxidoreductase</fullName>
    </submittedName>
</protein>
<proteinExistence type="predicted"/>
<accession>A0AA45L6I3</accession>
<dbReference type="PROSITE" id="PS51257">
    <property type="entry name" value="PROKAR_LIPOPROTEIN"/>
    <property type="match status" value="1"/>
</dbReference>
<dbReference type="Gene3D" id="3.10.450.50">
    <property type="match status" value="1"/>
</dbReference>
<feature type="chain" id="PRO_5041390741" evidence="1">
    <location>
        <begin position="24"/>
        <end position="156"/>
    </location>
</feature>
<reference evidence="3" key="1">
    <citation type="submission" date="2021-04" db="EMBL/GenBank/DDBJ databases">
        <title>Genomic sequence of Actinosynnema pretiosum subsp. pretiosum ATCC 31280 (C-14919).</title>
        <authorList>
            <person name="Bai L."/>
            <person name="Wang X."/>
            <person name="Xiao Y."/>
        </authorList>
    </citation>
    <scope>NUCLEOTIDE SEQUENCE</scope>
    <source>
        <strain evidence="3">ATCC 31280</strain>
    </source>
</reference>
<dbReference type="NCBIfam" id="TIGR02246">
    <property type="entry name" value="SgcJ/EcaC family oxidoreductase"/>
    <property type="match status" value="1"/>
</dbReference>
<sequence>MKPALAGTAAALLLVTGCGTSQAATDTPAPAAQPPGDAKALFDRWNTSLAAGDLDGVVDQYAADAVLLPTVAGEVHDTRAEITEYFEHFLELRPSGTLVEPKTRALGPDAVVLSGLYDFAVTADGEPDTVQARMTFVFERRDGRWTIVEHHSSRKP</sequence>
<dbReference type="InterPro" id="IPR013543">
    <property type="entry name" value="Ca/CaM-dep_prot_kinase-assoc"/>
</dbReference>
<keyword evidence="1" id="KW-0732">Signal</keyword>
<evidence type="ECO:0000259" key="2">
    <source>
        <dbReference type="Pfam" id="PF08332"/>
    </source>
</evidence>
<name>A0AA45L6I3_9PSEU</name>
<feature type="signal peptide" evidence="1">
    <location>
        <begin position="1"/>
        <end position="23"/>
    </location>
</feature>
<dbReference type="GO" id="GO:0005516">
    <property type="term" value="F:calmodulin binding"/>
    <property type="evidence" value="ECO:0007669"/>
    <property type="project" value="InterPro"/>
</dbReference>
<dbReference type="AlphaFoldDB" id="A0AA45L6I3"/>
<organism evidence="3 4">
    <name type="scientific">Actinosynnema pretiosum subsp. pretiosum</name>
    <dbReference type="NCBI Taxonomy" id="103721"/>
    <lineage>
        <taxon>Bacteria</taxon>
        <taxon>Bacillati</taxon>
        <taxon>Actinomycetota</taxon>
        <taxon>Actinomycetes</taxon>
        <taxon>Pseudonocardiales</taxon>
        <taxon>Pseudonocardiaceae</taxon>
        <taxon>Actinosynnema</taxon>
    </lineage>
</organism>
<dbReference type="InterPro" id="IPR032710">
    <property type="entry name" value="NTF2-like_dom_sf"/>
</dbReference>
<dbReference type="Pfam" id="PF08332">
    <property type="entry name" value="CaMKII_AD"/>
    <property type="match status" value="1"/>
</dbReference>
<evidence type="ECO:0000313" key="4">
    <source>
        <dbReference type="Proteomes" id="UP000677152"/>
    </source>
</evidence>
<dbReference type="SUPFAM" id="SSF54427">
    <property type="entry name" value="NTF2-like"/>
    <property type="match status" value="1"/>
</dbReference>
<dbReference type="Proteomes" id="UP000677152">
    <property type="component" value="Chromosome"/>
</dbReference>
<evidence type="ECO:0000313" key="3">
    <source>
        <dbReference type="EMBL" id="QUF04479.1"/>
    </source>
</evidence>
<dbReference type="InterPro" id="IPR011944">
    <property type="entry name" value="Steroid_delta5-4_isomerase"/>
</dbReference>
<feature type="domain" description="Calcium/calmodulin-dependent protein kinase II association-domain" evidence="2">
    <location>
        <begin position="40"/>
        <end position="156"/>
    </location>
</feature>
<evidence type="ECO:0000256" key="1">
    <source>
        <dbReference type="SAM" id="SignalP"/>
    </source>
</evidence>